<evidence type="ECO:0000313" key="2">
    <source>
        <dbReference type="Proteomes" id="UP001162992"/>
    </source>
</evidence>
<accession>A0ACC2AA82</accession>
<dbReference type="Proteomes" id="UP001162992">
    <property type="component" value="Chromosome 23"/>
</dbReference>
<comment type="caution">
    <text evidence="1">The sequence shown here is derived from an EMBL/GenBank/DDBJ whole genome shotgun (WGS) entry which is preliminary data.</text>
</comment>
<evidence type="ECO:0000313" key="1">
    <source>
        <dbReference type="EMBL" id="KAJ7514436.1"/>
    </source>
</evidence>
<organism evidence="1 2">
    <name type="scientific">Diphasiastrum complanatum</name>
    <name type="common">Issler's clubmoss</name>
    <name type="synonym">Lycopodium complanatum</name>
    <dbReference type="NCBI Taxonomy" id="34168"/>
    <lineage>
        <taxon>Eukaryota</taxon>
        <taxon>Viridiplantae</taxon>
        <taxon>Streptophyta</taxon>
        <taxon>Embryophyta</taxon>
        <taxon>Tracheophyta</taxon>
        <taxon>Lycopodiopsida</taxon>
        <taxon>Lycopodiales</taxon>
        <taxon>Lycopodiaceae</taxon>
        <taxon>Lycopodioideae</taxon>
        <taxon>Diphasiastrum</taxon>
    </lineage>
</organism>
<keyword evidence="2" id="KW-1185">Reference proteome</keyword>
<proteinExistence type="predicted"/>
<protein>
    <submittedName>
        <fullName evidence="1">Uncharacterized protein</fullName>
    </submittedName>
</protein>
<dbReference type="EMBL" id="CM055114">
    <property type="protein sequence ID" value="KAJ7514436.1"/>
    <property type="molecule type" value="Genomic_DNA"/>
</dbReference>
<reference evidence="2" key="1">
    <citation type="journal article" date="2024" name="Proc. Natl. Acad. Sci. U.S.A.">
        <title>Extraordinary preservation of gene collinearity over three hundred million years revealed in homosporous lycophytes.</title>
        <authorList>
            <person name="Li C."/>
            <person name="Wickell D."/>
            <person name="Kuo L.Y."/>
            <person name="Chen X."/>
            <person name="Nie B."/>
            <person name="Liao X."/>
            <person name="Peng D."/>
            <person name="Ji J."/>
            <person name="Jenkins J."/>
            <person name="Williams M."/>
            <person name="Shu S."/>
            <person name="Plott C."/>
            <person name="Barry K."/>
            <person name="Rajasekar S."/>
            <person name="Grimwood J."/>
            <person name="Han X."/>
            <person name="Sun S."/>
            <person name="Hou Z."/>
            <person name="He W."/>
            <person name="Dai G."/>
            <person name="Sun C."/>
            <person name="Schmutz J."/>
            <person name="Leebens-Mack J.H."/>
            <person name="Li F.W."/>
            <person name="Wang L."/>
        </authorList>
    </citation>
    <scope>NUCLEOTIDE SEQUENCE [LARGE SCALE GENOMIC DNA]</scope>
    <source>
        <strain evidence="2">cv. PW_Plant_1</strain>
    </source>
</reference>
<name>A0ACC2AA82_DIPCM</name>
<sequence length="488" mass="55747">MGDIRVIQSNGNFISEKTSTSIEIARAKFRKSSVARFVGDNELKVKGSRLYISTNVSVKGTKVCAGGSQIGRRYLLTHVQHTISFNKFPWLGKDTNDGSLQRKGPIASTSVSEDNASQTEDQIRILNRSHSESGDANMLPNRRQTRRVGAESTRKSEPNVRTEESTEEGCWPNRAKSGSWACTAGAREPLSKEEEVFFYTSVQDLIYLDSKKDELEKKLGRNVNTEEWAEHVGISIFRLYARIGHGRAAKRKMIAANLPLVDSVARKYHGKGLSHWELCQEGVWGLLKSAEKYDVSFKAKFSTYAFFWIQEKISSAARKFGRVLSVGRSLQRNAARILKHKEIFEEVNDREPTLDELALCSRMKKDRIHKVFNALRPSKSLKHTSSSTNSKRTCMEFADVNSGYLQWQALRDEELKKEVGKAMHTLSPRERQVLELRYGLNGHLPQRRAQVALMMDLHYETTRMAEKVALEKLRKFDLHHYFTEDIWR</sequence>
<gene>
    <name evidence="1" type="ORF">O6H91_23G043900</name>
</gene>